<evidence type="ECO:0000313" key="2">
    <source>
        <dbReference type="EMBL" id="PUU83064.1"/>
    </source>
</evidence>
<proteinExistence type="predicted"/>
<accession>A0A2T7A5Q5</accession>
<sequence length="83" mass="9504">MLQVFWPLRGICSVFLPHIWLQDIMVTAAASDQKTDWEGPFILMKMCVVAWIEHPRPCSLFFSSASTCTPKPPQCTDRYCIVL</sequence>
<evidence type="ECO:0000313" key="3">
    <source>
        <dbReference type="Proteomes" id="UP000244722"/>
    </source>
</evidence>
<dbReference type="EMBL" id="NESQ01000018">
    <property type="protein sequence ID" value="PUU83064.1"/>
    <property type="molecule type" value="Genomic_DNA"/>
</dbReference>
<comment type="caution">
    <text evidence="2">The sequence shown here is derived from an EMBL/GenBank/DDBJ whole genome shotgun (WGS) entry which is preliminary data.</text>
</comment>
<protein>
    <recommendedName>
        <fullName evidence="4">Secreted protein</fullName>
    </recommendedName>
</protein>
<organism evidence="2 3">
    <name type="scientific">Tuber borchii</name>
    <name type="common">White truffle</name>
    <dbReference type="NCBI Taxonomy" id="42251"/>
    <lineage>
        <taxon>Eukaryota</taxon>
        <taxon>Fungi</taxon>
        <taxon>Dikarya</taxon>
        <taxon>Ascomycota</taxon>
        <taxon>Pezizomycotina</taxon>
        <taxon>Pezizomycetes</taxon>
        <taxon>Pezizales</taxon>
        <taxon>Tuberaceae</taxon>
        <taxon>Tuber</taxon>
    </lineage>
</organism>
<name>A0A2T7A5Q5_TUBBO</name>
<feature type="chain" id="PRO_5015452120" description="Secreted protein" evidence="1">
    <location>
        <begin position="22"/>
        <end position="83"/>
    </location>
</feature>
<keyword evidence="3" id="KW-1185">Reference proteome</keyword>
<reference evidence="2 3" key="1">
    <citation type="submission" date="2017-04" db="EMBL/GenBank/DDBJ databases">
        <title>Draft genome sequence of Tuber borchii Vittad., a whitish edible truffle.</title>
        <authorList>
            <consortium name="DOE Joint Genome Institute"/>
            <person name="Murat C."/>
            <person name="Kuo A."/>
            <person name="Barry K.W."/>
            <person name="Clum A."/>
            <person name="Dockter R.B."/>
            <person name="Fauchery L."/>
            <person name="Iotti M."/>
            <person name="Kohler A."/>
            <person name="Labutti K."/>
            <person name="Lindquist E.A."/>
            <person name="Lipzen A."/>
            <person name="Ohm R.A."/>
            <person name="Wang M."/>
            <person name="Grigoriev I.V."/>
            <person name="Zambonelli A."/>
            <person name="Martin F.M."/>
        </authorList>
    </citation>
    <scope>NUCLEOTIDE SEQUENCE [LARGE SCALE GENOMIC DNA]</scope>
    <source>
        <strain evidence="2 3">Tbo3840</strain>
    </source>
</reference>
<evidence type="ECO:0000256" key="1">
    <source>
        <dbReference type="SAM" id="SignalP"/>
    </source>
</evidence>
<dbReference type="Proteomes" id="UP000244722">
    <property type="component" value="Unassembled WGS sequence"/>
</dbReference>
<feature type="signal peptide" evidence="1">
    <location>
        <begin position="1"/>
        <end position="21"/>
    </location>
</feature>
<gene>
    <name evidence="2" type="ORF">B9Z19DRAFT_1073776</name>
</gene>
<evidence type="ECO:0008006" key="4">
    <source>
        <dbReference type="Google" id="ProtNLM"/>
    </source>
</evidence>
<keyword evidence="1" id="KW-0732">Signal</keyword>
<dbReference type="AlphaFoldDB" id="A0A2T7A5Q5"/>